<evidence type="ECO:0000313" key="4">
    <source>
        <dbReference type="Proteomes" id="UP000179769"/>
    </source>
</evidence>
<dbReference type="RefSeq" id="WP_071062653.1">
    <property type="nucleotide sequence ID" value="NZ_MAXA01000161.1"/>
</dbReference>
<dbReference type="Proteomes" id="UP000179769">
    <property type="component" value="Unassembled WGS sequence"/>
</dbReference>
<feature type="region of interest" description="Disordered" evidence="1">
    <location>
        <begin position="1"/>
        <end position="49"/>
    </location>
</feature>
<dbReference type="OrthoDB" id="3685088at2"/>
<feature type="transmembrane region" description="Helical" evidence="2">
    <location>
        <begin position="164"/>
        <end position="183"/>
    </location>
</feature>
<gene>
    <name evidence="3" type="ORF">BBK14_33840</name>
</gene>
<evidence type="ECO:0008006" key="5">
    <source>
        <dbReference type="Google" id="ProtNLM"/>
    </source>
</evidence>
<comment type="caution">
    <text evidence="3">The sequence shown here is derived from an EMBL/GenBank/DDBJ whole genome shotgun (WGS) entry which is preliminary data.</text>
</comment>
<evidence type="ECO:0000256" key="2">
    <source>
        <dbReference type="SAM" id="Phobius"/>
    </source>
</evidence>
<keyword evidence="4" id="KW-1185">Reference proteome</keyword>
<organism evidence="3 4">
    <name type="scientific">Parafrankia soli</name>
    <dbReference type="NCBI Taxonomy" id="2599596"/>
    <lineage>
        <taxon>Bacteria</taxon>
        <taxon>Bacillati</taxon>
        <taxon>Actinomycetota</taxon>
        <taxon>Actinomycetes</taxon>
        <taxon>Frankiales</taxon>
        <taxon>Frankiaceae</taxon>
        <taxon>Parafrankia</taxon>
    </lineage>
</organism>
<proteinExistence type="predicted"/>
<feature type="transmembrane region" description="Helical" evidence="2">
    <location>
        <begin position="101"/>
        <end position="126"/>
    </location>
</feature>
<keyword evidence="2" id="KW-0812">Transmembrane</keyword>
<dbReference type="EMBL" id="MAXA01000161">
    <property type="protein sequence ID" value="OHV31702.1"/>
    <property type="molecule type" value="Genomic_DNA"/>
</dbReference>
<feature type="compositionally biased region" description="Polar residues" evidence="1">
    <location>
        <begin position="21"/>
        <end position="30"/>
    </location>
</feature>
<accession>A0A1S1QF49</accession>
<feature type="non-terminal residue" evidence="3">
    <location>
        <position position="1"/>
    </location>
</feature>
<feature type="transmembrane region" description="Helical" evidence="2">
    <location>
        <begin position="62"/>
        <end position="81"/>
    </location>
</feature>
<protein>
    <recommendedName>
        <fullName evidence="5">DUF2637 domain-containing protein</fullName>
    </recommendedName>
</protein>
<feature type="compositionally biased region" description="Basic and acidic residues" evidence="1">
    <location>
        <begin position="1"/>
        <end position="15"/>
    </location>
</feature>
<reference evidence="4" key="1">
    <citation type="submission" date="2016-07" db="EMBL/GenBank/DDBJ databases">
        <title>Frankia sp. NRRL B-16219 Genome sequencing.</title>
        <authorList>
            <person name="Ghodhbane-Gtari F."/>
            <person name="Swanson E."/>
            <person name="Gueddou A."/>
            <person name="Louati M."/>
            <person name="Nouioui I."/>
            <person name="Hezbri K."/>
            <person name="Abebe-Akele F."/>
            <person name="Simpson S."/>
            <person name="Morris K."/>
            <person name="Thomas K."/>
            <person name="Gtari M."/>
            <person name="Tisa L.S."/>
        </authorList>
    </citation>
    <scope>NUCLEOTIDE SEQUENCE [LARGE SCALE GENOMIC DNA]</scope>
    <source>
        <strain evidence="4">NRRL B-16219</strain>
    </source>
</reference>
<evidence type="ECO:0000313" key="3">
    <source>
        <dbReference type="EMBL" id="OHV31702.1"/>
    </source>
</evidence>
<sequence>PPDSAPVHDYKKTVVDDGGTESASTVVTDTSPERDGKAEKVKKPKRAGGEIETKPMSAVEKLWRVAAIALTAVIVAPTALSGAHLIKWAGEDVAGLDLPSWLVWLPLVALDGTAIVGITMVTIAALRGEHGGAFHLVSWSIALISAGINYGYGTSTPAEWDEWFFPVMSLTGPALLEITLAFARRWKRIDEGLRFQGVKVGDFGKRWMVAISETWGAWKIAQREGIRNVDDAIARMREVTLLRSMTGDEALRLAFTRIGSRDVFDAKLWLLGRGIRVTSKDVTLALKPRDIVDVVAGAEEGATAPEIAKAWLGEAPNAADIERVRRELDAAVAEGRVIRDGDGKGRGGKGVRYRIVGAAA</sequence>
<name>A0A1S1QF49_9ACTN</name>
<feature type="compositionally biased region" description="Basic and acidic residues" evidence="1">
    <location>
        <begin position="31"/>
        <end position="49"/>
    </location>
</feature>
<dbReference type="AlphaFoldDB" id="A0A1S1QF49"/>
<keyword evidence="2" id="KW-1133">Transmembrane helix</keyword>
<keyword evidence="2" id="KW-0472">Membrane</keyword>
<feature type="transmembrane region" description="Helical" evidence="2">
    <location>
        <begin position="133"/>
        <end position="152"/>
    </location>
</feature>
<evidence type="ECO:0000256" key="1">
    <source>
        <dbReference type="SAM" id="MobiDB-lite"/>
    </source>
</evidence>